<dbReference type="PRINTS" id="PR00080">
    <property type="entry name" value="SDRFAMILY"/>
</dbReference>
<name>A0A1D8IRP1_9GAMM</name>
<sequence length="250" mass="26288">MQIDLSGKTVLVTGAASGIGRATALAFGEAGARVAVNHLGRRREAEAVVAYLRERGVRAIACKADVTDRRQIDAMIDAATAALDGIDMLINNAGIVLERPFLDMREDEWDRVINTDLKGVFLCCQAVLPAMVARGHGCIINIASELGYLGRAGYTAYTSAKAGVIALTRSLAREFAPAIRINAIAPGPVATEMLDPALMSPAVIAHEVDIPMGRLGRPEEIATTAVFLASTHAAFYCGQTLGPNGGALMT</sequence>
<dbReference type="InterPro" id="IPR002347">
    <property type="entry name" value="SDR_fam"/>
</dbReference>
<dbReference type="NCBIfam" id="NF005559">
    <property type="entry name" value="PRK07231.1"/>
    <property type="match status" value="1"/>
</dbReference>
<evidence type="ECO:0000313" key="3">
    <source>
        <dbReference type="EMBL" id="AOU99126.1"/>
    </source>
</evidence>
<evidence type="ECO:0000259" key="2">
    <source>
        <dbReference type="SMART" id="SM00822"/>
    </source>
</evidence>
<dbReference type="SMART" id="SM00822">
    <property type="entry name" value="PKS_KR"/>
    <property type="match status" value="1"/>
</dbReference>
<dbReference type="AlphaFoldDB" id="A0A1D8IRP1"/>
<dbReference type="EMBL" id="CP017415">
    <property type="protein sequence ID" value="AOU99126.1"/>
    <property type="molecule type" value="Genomic_DNA"/>
</dbReference>
<comment type="similarity">
    <text evidence="1">Belongs to the short-chain dehydrogenases/reductases (SDR) family.</text>
</comment>
<dbReference type="InterPro" id="IPR020904">
    <property type="entry name" value="Sc_DH/Rdtase_CS"/>
</dbReference>
<evidence type="ECO:0000313" key="4">
    <source>
        <dbReference type="Proteomes" id="UP000095401"/>
    </source>
</evidence>
<dbReference type="PROSITE" id="PS00061">
    <property type="entry name" value="ADH_SHORT"/>
    <property type="match status" value="1"/>
</dbReference>
<gene>
    <name evidence="3" type="ORF">BI364_15330</name>
</gene>
<proteinExistence type="inferred from homology"/>
<dbReference type="SUPFAM" id="SSF51735">
    <property type="entry name" value="NAD(P)-binding Rossmann-fold domains"/>
    <property type="match status" value="1"/>
</dbReference>
<dbReference type="NCBIfam" id="NF009466">
    <property type="entry name" value="PRK12826.1-2"/>
    <property type="match status" value="1"/>
</dbReference>
<dbReference type="Gene3D" id="3.40.50.720">
    <property type="entry name" value="NAD(P)-binding Rossmann-like Domain"/>
    <property type="match status" value="1"/>
</dbReference>
<dbReference type="FunFam" id="3.40.50.720:FF:000084">
    <property type="entry name" value="Short-chain dehydrogenase reductase"/>
    <property type="match status" value="1"/>
</dbReference>
<evidence type="ECO:0000256" key="1">
    <source>
        <dbReference type="ARBA" id="ARBA00006484"/>
    </source>
</evidence>
<dbReference type="Proteomes" id="UP000095401">
    <property type="component" value="Chromosome"/>
</dbReference>
<keyword evidence="4" id="KW-1185">Reference proteome</keyword>
<dbReference type="RefSeq" id="WP_070079479.1">
    <property type="nucleotide sequence ID" value="NZ_CP017415.1"/>
</dbReference>
<dbReference type="InterPro" id="IPR057326">
    <property type="entry name" value="KR_dom"/>
</dbReference>
<dbReference type="InterPro" id="IPR036291">
    <property type="entry name" value="NAD(P)-bd_dom_sf"/>
</dbReference>
<dbReference type="PRINTS" id="PR00081">
    <property type="entry name" value="GDHRDH"/>
</dbReference>
<protein>
    <submittedName>
        <fullName evidence="3">Short-chain dehydrogenase</fullName>
    </submittedName>
</protein>
<dbReference type="KEGG" id="aprs:BI364_15330"/>
<dbReference type="PANTHER" id="PTHR42879">
    <property type="entry name" value="3-OXOACYL-(ACYL-CARRIER-PROTEIN) REDUCTASE"/>
    <property type="match status" value="1"/>
</dbReference>
<organism evidence="3 4">
    <name type="scientific">Acidihalobacter yilgarnensis</name>
    <dbReference type="NCBI Taxonomy" id="2819280"/>
    <lineage>
        <taxon>Bacteria</taxon>
        <taxon>Pseudomonadati</taxon>
        <taxon>Pseudomonadota</taxon>
        <taxon>Gammaproteobacteria</taxon>
        <taxon>Chromatiales</taxon>
        <taxon>Ectothiorhodospiraceae</taxon>
        <taxon>Acidihalobacter</taxon>
    </lineage>
</organism>
<feature type="domain" description="Ketoreductase" evidence="2">
    <location>
        <begin position="8"/>
        <end position="187"/>
    </location>
</feature>
<reference evidence="4" key="1">
    <citation type="submission" date="2016-09" db="EMBL/GenBank/DDBJ databases">
        <title>Acidihalobacter prosperus F5.</title>
        <authorList>
            <person name="Khaleque H.N."/>
            <person name="Ramsay J.P."/>
            <person name="Kaksonen A.H."/>
            <person name="Boxall N.J."/>
            <person name="Watkin E.L.J."/>
        </authorList>
    </citation>
    <scope>NUCLEOTIDE SEQUENCE [LARGE SCALE GENOMIC DNA]</scope>
    <source>
        <strain evidence="4">F5</strain>
    </source>
</reference>
<accession>A0A1D8IRP1</accession>
<dbReference type="InterPro" id="IPR050259">
    <property type="entry name" value="SDR"/>
</dbReference>
<dbReference type="GO" id="GO:0032787">
    <property type="term" value="P:monocarboxylic acid metabolic process"/>
    <property type="evidence" value="ECO:0007669"/>
    <property type="project" value="UniProtKB-ARBA"/>
</dbReference>
<dbReference type="PANTHER" id="PTHR42879:SF2">
    <property type="entry name" value="3-OXOACYL-[ACYL-CARRIER-PROTEIN] REDUCTASE FABG"/>
    <property type="match status" value="1"/>
</dbReference>
<dbReference type="Pfam" id="PF13561">
    <property type="entry name" value="adh_short_C2"/>
    <property type="match status" value="1"/>
</dbReference>